<sequence>MSTNSSVTVSPLAYKKLILHAAKYPTARVLGFLLADTTSAQTINIVDSIPLSHHWTALAPMAEVALSLATSYASSKKLSVVGLYEAPELTSERNPSPQANKLTEKIASLTNAEALLLLVNNATLLKAGEHSLSGFIVSSPTNGKGDAKPKALAASAVALQDQSRAAELESAVRKDSTWDKIIDFDGKYHLYTKSVACATRRLILNSTFLDAFGIQTTSRILRLTGCRIRPSRHDDSFLNECHPVSVLSIASFAQYRCVQTGMSTRTFHD</sequence>
<evidence type="ECO:0000259" key="2">
    <source>
        <dbReference type="PROSITE" id="PS50249"/>
    </source>
</evidence>
<organism evidence="3 4">
    <name type="scientific">Pseudozyma hubeiensis (strain SY62)</name>
    <name type="common">Yeast</name>
    <dbReference type="NCBI Taxonomy" id="1305764"/>
    <lineage>
        <taxon>Eukaryota</taxon>
        <taxon>Fungi</taxon>
        <taxon>Dikarya</taxon>
        <taxon>Basidiomycota</taxon>
        <taxon>Ustilaginomycotina</taxon>
        <taxon>Ustilaginomycetes</taxon>
        <taxon>Ustilaginales</taxon>
        <taxon>Ustilaginaceae</taxon>
        <taxon>Pseudozyma</taxon>
    </lineage>
</organism>
<dbReference type="Pfam" id="PF03665">
    <property type="entry name" value="UPF0172"/>
    <property type="match status" value="1"/>
</dbReference>
<dbReference type="EMBL" id="DF238772">
    <property type="protein sequence ID" value="GAC93085.1"/>
    <property type="molecule type" value="Genomic_DNA"/>
</dbReference>
<dbReference type="STRING" id="1305764.R9P4P8"/>
<name>R9P4P8_PSEHS</name>
<dbReference type="eggNOG" id="KOG3289">
    <property type="taxonomic scope" value="Eukaryota"/>
</dbReference>
<evidence type="ECO:0000313" key="3">
    <source>
        <dbReference type="EMBL" id="GAC93085.1"/>
    </source>
</evidence>
<dbReference type="PANTHER" id="PTHR12941">
    <property type="entry name" value="ER MEMBRANE PROTEIN COMPLEX"/>
    <property type="match status" value="1"/>
</dbReference>
<dbReference type="InterPro" id="IPR037518">
    <property type="entry name" value="MPN"/>
</dbReference>
<gene>
    <name evidence="3" type="ORF">PHSY_000646</name>
</gene>
<dbReference type="Proteomes" id="UP000014071">
    <property type="component" value="Unassembled WGS sequence"/>
</dbReference>
<dbReference type="CDD" id="cd08060">
    <property type="entry name" value="MPN_UPF0172"/>
    <property type="match status" value="1"/>
</dbReference>
<dbReference type="HOGENOM" id="CLU_1034875_0_0_1"/>
<dbReference type="Gene3D" id="3.40.140.10">
    <property type="entry name" value="Cytidine Deaminase, domain 2"/>
    <property type="match status" value="1"/>
</dbReference>
<proteinExistence type="inferred from homology"/>
<evidence type="ECO:0000313" key="4">
    <source>
        <dbReference type="Proteomes" id="UP000014071"/>
    </source>
</evidence>
<evidence type="ECO:0000256" key="1">
    <source>
        <dbReference type="ARBA" id="ARBA00007461"/>
    </source>
</evidence>
<comment type="similarity">
    <text evidence="1">Belongs to the EMC8/EMC9 family.</text>
</comment>
<protein>
    <recommendedName>
        <fullName evidence="2">MPN domain-containing protein</fullName>
    </recommendedName>
</protein>
<accession>R9P4P8</accession>
<dbReference type="GeneID" id="24105951"/>
<dbReference type="PROSITE" id="PS50249">
    <property type="entry name" value="MPN"/>
    <property type="match status" value="1"/>
</dbReference>
<dbReference type="InterPro" id="IPR005366">
    <property type="entry name" value="EMC8/9"/>
</dbReference>
<feature type="domain" description="MPN" evidence="2">
    <location>
        <begin position="7"/>
        <end position="141"/>
    </location>
</feature>
<dbReference type="AlphaFoldDB" id="R9P4P8"/>
<dbReference type="PANTHER" id="PTHR12941:SF10">
    <property type="entry name" value="ER MEMBRANE PROTEIN COMPLEX SUBUNIT 8_9 HOMOLOG"/>
    <property type="match status" value="1"/>
</dbReference>
<keyword evidence="4" id="KW-1185">Reference proteome</keyword>
<dbReference type="RefSeq" id="XP_012186672.1">
    <property type="nucleotide sequence ID" value="XM_012331282.1"/>
</dbReference>
<dbReference type="OrthoDB" id="194468at2759"/>
<reference evidence="4" key="1">
    <citation type="journal article" date="2013" name="Genome Announc.">
        <title>Draft genome sequence of the basidiomycetous yeast-like fungus Pseudozyma hubeiensis SY62, which produces an abundant amount of the biosurfactant mannosylerythritol lipids.</title>
        <authorList>
            <person name="Konishi M."/>
            <person name="Hatada Y."/>
            <person name="Horiuchi J."/>
        </authorList>
    </citation>
    <scope>NUCLEOTIDE SEQUENCE [LARGE SCALE GENOMIC DNA]</scope>
    <source>
        <strain evidence="4">SY62</strain>
    </source>
</reference>
<dbReference type="GO" id="GO:0072546">
    <property type="term" value="C:EMC complex"/>
    <property type="evidence" value="ECO:0007669"/>
    <property type="project" value="InterPro"/>
</dbReference>